<dbReference type="InterPro" id="IPR052968">
    <property type="entry name" value="Nucleotide_metab_enz"/>
</dbReference>
<proteinExistence type="predicted"/>
<organism evidence="3">
    <name type="scientific">Fervidicoccus fontis</name>
    <dbReference type="NCBI Taxonomy" id="683846"/>
    <lineage>
        <taxon>Archaea</taxon>
        <taxon>Thermoproteota</taxon>
        <taxon>Thermoprotei</taxon>
        <taxon>Fervidicoccales</taxon>
        <taxon>Fervidicoccaceae</taxon>
        <taxon>Fervidicoccus</taxon>
    </lineage>
</organism>
<dbReference type="Gene3D" id="3.90.1640.10">
    <property type="entry name" value="inorganic pyrophosphatase (n-terminal core)"/>
    <property type="match status" value="1"/>
</dbReference>
<dbReference type="PANTHER" id="PTHR42146:SF1">
    <property type="entry name" value="OLIGORIBONUCLEASE NRNB"/>
    <property type="match status" value="1"/>
</dbReference>
<evidence type="ECO:0000259" key="1">
    <source>
        <dbReference type="Pfam" id="PF01368"/>
    </source>
</evidence>
<comment type="caution">
    <text evidence="3">The sequence shown here is derived from an EMBL/GenBank/DDBJ whole genome shotgun (WGS) entry which is preliminary data.</text>
</comment>
<sequence>MERLLFIHGDTDGVCSGALALYYYRSVRNQDVKIVFTHPAGLYKDLQEFMEKEADIFIADIALAEDTYTEIIDLLNKLSAKNNVVYVDHHPLPTDFRLNEASFEFIHDLNASSSELTYRLFEGNLGIDYSRIFIFGAIGDYLDETPVVKKWIDYWDKRAVYFEAGVLAQGLEATRKMYDFKRHVVEHLSLNRLPSSLSELLVKALIESQNEEEMRGRVKQNVVKLKHVSYVIEPGGSLGRAANYARIYGGTPVGVAVQFLNDIANMSIRSDRNIDINIILRRIVKEYGATGGGHPNAAGARVKKKHLEDFLKRIDREVDAKVKV</sequence>
<protein>
    <submittedName>
        <fullName evidence="3">Phosphoesterase</fullName>
    </submittedName>
</protein>
<dbReference type="SUPFAM" id="SSF64182">
    <property type="entry name" value="DHH phosphoesterases"/>
    <property type="match status" value="1"/>
</dbReference>
<dbReference type="Pfam" id="PF01368">
    <property type="entry name" value="DHH"/>
    <property type="match status" value="1"/>
</dbReference>
<dbReference type="Gene3D" id="3.10.310.30">
    <property type="match status" value="1"/>
</dbReference>
<accession>A0A7C1E368</accession>
<evidence type="ECO:0000313" key="3">
    <source>
        <dbReference type="EMBL" id="HDS11000.1"/>
    </source>
</evidence>
<dbReference type="GO" id="GO:0003676">
    <property type="term" value="F:nucleic acid binding"/>
    <property type="evidence" value="ECO:0007669"/>
    <property type="project" value="InterPro"/>
</dbReference>
<dbReference type="EMBL" id="DSDY01000158">
    <property type="protein sequence ID" value="HDS11000.1"/>
    <property type="molecule type" value="Genomic_DNA"/>
</dbReference>
<dbReference type="PANTHER" id="PTHR42146">
    <property type="entry name" value="3',5'-CYCLIC-NUCLEOTIDE PHOSPHODIESTERASE"/>
    <property type="match status" value="1"/>
</dbReference>
<gene>
    <name evidence="3" type="ORF">ENO04_05260</name>
</gene>
<evidence type="ECO:0000259" key="2">
    <source>
        <dbReference type="Pfam" id="PF02272"/>
    </source>
</evidence>
<reference evidence="3" key="1">
    <citation type="journal article" date="2020" name="mSystems">
        <title>Genome- and Community-Level Interaction Insights into Carbon Utilization and Element Cycling Functions of Hydrothermarchaeota in Hydrothermal Sediment.</title>
        <authorList>
            <person name="Zhou Z."/>
            <person name="Liu Y."/>
            <person name="Xu W."/>
            <person name="Pan J."/>
            <person name="Luo Z.H."/>
            <person name="Li M."/>
        </authorList>
    </citation>
    <scope>NUCLEOTIDE SEQUENCE [LARGE SCALE GENOMIC DNA]</scope>
    <source>
        <strain evidence="3">SpSt-123</strain>
    </source>
</reference>
<dbReference type="InterPro" id="IPR003156">
    <property type="entry name" value="DHHA1_dom"/>
</dbReference>
<dbReference type="InterPro" id="IPR038763">
    <property type="entry name" value="DHH_sf"/>
</dbReference>
<dbReference type="AlphaFoldDB" id="A0A7C1E368"/>
<dbReference type="InterPro" id="IPR001667">
    <property type="entry name" value="DDH_dom"/>
</dbReference>
<feature type="domain" description="DDH" evidence="1">
    <location>
        <begin position="7"/>
        <end position="122"/>
    </location>
</feature>
<name>A0A7C1E368_9CREN</name>
<feature type="domain" description="DHHA1" evidence="2">
    <location>
        <begin position="234"/>
        <end position="318"/>
    </location>
</feature>
<dbReference type="Pfam" id="PF02272">
    <property type="entry name" value="DHHA1"/>
    <property type="match status" value="1"/>
</dbReference>